<dbReference type="EMBL" id="KV440980">
    <property type="protein sequence ID" value="OAD73881.1"/>
    <property type="molecule type" value="Genomic_DNA"/>
</dbReference>
<dbReference type="SMART" id="SM00679">
    <property type="entry name" value="CTNS"/>
    <property type="match status" value="2"/>
</dbReference>
<dbReference type="InterPro" id="IPR051415">
    <property type="entry name" value="LAAT-1"/>
</dbReference>
<comment type="catalytic activity">
    <reaction evidence="6">
        <text>L-histidine(out) + L-arginine(in) = L-histidine(in) + L-arginine(out)</text>
        <dbReference type="Rhea" id="RHEA:71063"/>
        <dbReference type="ChEBI" id="CHEBI:32682"/>
        <dbReference type="ChEBI" id="CHEBI:57595"/>
    </reaction>
</comment>
<feature type="transmembrane region" description="Helical" evidence="7">
    <location>
        <begin position="6"/>
        <end position="25"/>
    </location>
</feature>
<dbReference type="GO" id="GO:0000329">
    <property type="term" value="C:fungal-type vacuole membrane"/>
    <property type="evidence" value="ECO:0007669"/>
    <property type="project" value="TreeGrafter"/>
</dbReference>
<evidence type="ECO:0000256" key="6">
    <source>
        <dbReference type="ARBA" id="ARBA00050768"/>
    </source>
</evidence>
<keyword evidence="2 7" id="KW-0812">Transmembrane</keyword>
<dbReference type="InParanoid" id="A0A163AJD3"/>
<evidence type="ECO:0000313" key="8">
    <source>
        <dbReference type="EMBL" id="OAD73881.1"/>
    </source>
</evidence>
<evidence type="ECO:0000256" key="1">
    <source>
        <dbReference type="ARBA" id="ARBA00004141"/>
    </source>
</evidence>
<comment type="similarity">
    <text evidence="5">Belongs to the laat-1 family.</text>
</comment>
<dbReference type="PANTHER" id="PTHR16201:SF34">
    <property type="entry name" value="LYSOSOMAL AMINO ACID TRANSPORTER 1"/>
    <property type="match status" value="1"/>
</dbReference>
<protein>
    <submittedName>
        <fullName evidence="8">Uncharacterized protein</fullName>
    </submittedName>
</protein>
<feature type="transmembrane region" description="Helical" evidence="7">
    <location>
        <begin position="225"/>
        <end position="249"/>
    </location>
</feature>
<comment type="subcellular location">
    <subcellularLocation>
        <location evidence="1">Membrane</location>
        <topology evidence="1">Multi-pass membrane protein</topology>
    </subcellularLocation>
</comment>
<organism evidence="8 9">
    <name type="scientific">Phycomyces blakesleeanus (strain ATCC 8743b / DSM 1359 / FGSC 10004 / NBRC 33097 / NRRL 1555)</name>
    <dbReference type="NCBI Taxonomy" id="763407"/>
    <lineage>
        <taxon>Eukaryota</taxon>
        <taxon>Fungi</taxon>
        <taxon>Fungi incertae sedis</taxon>
        <taxon>Mucoromycota</taxon>
        <taxon>Mucoromycotina</taxon>
        <taxon>Mucoromycetes</taxon>
        <taxon>Mucorales</taxon>
        <taxon>Phycomycetaceae</taxon>
        <taxon>Phycomyces</taxon>
    </lineage>
</organism>
<sequence length="253" mass="28472">FGDCVYGWQEATSILLGYLSIFCWLNAQMPQVIKNYRLGNADSLSFLFLTVWLTGDVANYIGCVITNQLPFQRYLAIYFTAVDGLLCAQWLYYVCYLGRLSLREPLLIAAPSKQNYTKTANSATTALLMIAFVSFSNPTSVLVSSDIIYSRVGDDTTIWIGRVFAWICAFLYLSSRVPQIVRNYHRRSVEGLSMALFFFAAMGNLTYCLSIFANPHATRHTMLEAVPYLLGSAGTLVFDGTIFLQYMLYTPID</sequence>
<keyword evidence="3 7" id="KW-1133">Transmembrane helix</keyword>
<evidence type="ECO:0000256" key="4">
    <source>
        <dbReference type="ARBA" id="ARBA00023136"/>
    </source>
</evidence>
<accession>A0A163AJD3</accession>
<feature type="transmembrane region" description="Helical" evidence="7">
    <location>
        <begin position="75"/>
        <end position="98"/>
    </location>
</feature>
<evidence type="ECO:0000313" key="9">
    <source>
        <dbReference type="Proteomes" id="UP000077315"/>
    </source>
</evidence>
<dbReference type="GeneID" id="28989195"/>
<dbReference type="InterPro" id="IPR006603">
    <property type="entry name" value="PQ-loop_rpt"/>
</dbReference>
<dbReference type="GO" id="GO:0034488">
    <property type="term" value="P:basic amino acid transmembrane export from vacuole"/>
    <property type="evidence" value="ECO:0007669"/>
    <property type="project" value="TreeGrafter"/>
</dbReference>
<dbReference type="VEuPathDB" id="FungiDB:PHYBLDRAFT_112469"/>
<keyword evidence="9" id="KW-1185">Reference proteome</keyword>
<evidence type="ECO:0000256" key="3">
    <source>
        <dbReference type="ARBA" id="ARBA00022989"/>
    </source>
</evidence>
<evidence type="ECO:0000256" key="5">
    <source>
        <dbReference type="ARBA" id="ARBA00038039"/>
    </source>
</evidence>
<proteinExistence type="inferred from homology"/>
<dbReference type="Gene3D" id="1.20.1280.290">
    <property type="match status" value="2"/>
</dbReference>
<dbReference type="RefSeq" id="XP_018291921.1">
    <property type="nucleotide sequence ID" value="XM_018428289.1"/>
</dbReference>
<dbReference type="OrthoDB" id="8048523at2759"/>
<evidence type="ECO:0000256" key="2">
    <source>
        <dbReference type="ARBA" id="ARBA00022692"/>
    </source>
</evidence>
<evidence type="ECO:0000256" key="7">
    <source>
        <dbReference type="SAM" id="Phobius"/>
    </source>
</evidence>
<dbReference type="FunFam" id="1.20.1280.290:FF:000009">
    <property type="entry name" value="PQ loop repeat family protein"/>
    <property type="match status" value="1"/>
</dbReference>
<dbReference type="PANTHER" id="PTHR16201">
    <property type="entry name" value="SEVEN TRANSMEMBRANE PROTEIN 1-RELATED"/>
    <property type="match status" value="1"/>
</dbReference>
<dbReference type="Pfam" id="PF04193">
    <property type="entry name" value="PQ-loop"/>
    <property type="match status" value="2"/>
</dbReference>
<gene>
    <name evidence="8" type="ORF">PHYBLDRAFT_112469</name>
</gene>
<name>A0A163AJD3_PHYB8</name>
<dbReference type="AlphaFoldDB" id="A0A163AJD3"/>
<dbReference type="Proteomes" id="UP000077315">
    <property type="component" value="Unassembled WGS sequence"/>
</dbReference>
<feature type="transmembrane region" description="Helical" evidence="7">
    <location>
        <begin position="46"/>
        <end position="69"/>
    </location>
</feature>
<feature type="transmembrane region" description="Helical" evidence="7">
    <location>
        <begin position="194"/>
        <end position="213"/>
    </location>
</feature>
<feature type="transmembrane region" description="Helical" evidence="7">
    <location>
        <begin position="156"/>
        <end position="173"/>
    </location>
</feature>
<keyword evidence="4 7" id="KW-0472">Membrane</keyword>
<dbReference type="GO" id="GO:0015174">
    <property type="term" value="F:basic amino acid transmembrane transporter activity"/>
    <property type="evidence" value="ECO:0007669"/>
    <property type="project" value="TreeGrafter"/>
</dbReference>
<reference evidence="9" key="1">
    <citation type="submission" date="2015-06" db="EMBL/GenBank/DDBJ databases">
        <title>Expansion of signal transduction pathways in fungi by whole-genome duplication.</title>
        <authorList>
            <consortium name="DOE Joint Genome Institute"/>
            <person name="Corrochano L.M."/>
            <person name="Kuo A."/>
            <person name="Marcet-Houben M."/>
            <person name="Polaino S."/>
            <person name="Salamov A."/>
            <person name="Villalobos J.M."/>
            <person name="Alvarez M.I."/>
            <person name="Avalos J."/>
            <person name="Benito E.P."/>
            <person name="Benoit I."/>
            <person name="Burger G."/>
            <person name="Camino L.P."/>
            <person name="Canovas D."/>
            <person name="Cerda-Olmedo E."/>
            <person name="Cheng J.-F."/>
            <person name="Dominguez A."/>
            <person name="Elias M."/>
            <person name="Eslava A.P."/>
            <person name="Glaser F."/>
            <person name="Grimwood J."/>
            <person name="Gutierrez G."/>
            <person name="Heitman J."/>
            <person name="Henrissat B."/>
            <person name="Iturriaga E.A."/>
            <person name="Lang B.F."/>
            <person name="Lavin J.L."/>
            <person name="Lee S."/>
            <person name="Li W."/>
            <person name="Lindquist E."/>
            <person name="Lopez-Garcia S."/>
            <person name="Luque E.M."/>
            <person name="Marcos A.T."/>
            <person name="Martin J."/>
            <person name="McCluskey K."/>
            <person name="Medina H.R."/>
            <person name="Miralles-Duran A."/>
            <person name="Miyazaki A."/>
            <person name="Munoz-Torres E."/>
            <person name="Oguiza J.A."/>
            <person name="Ohm R."/>
            <person name="Olmedo M."/>
            <person name="Orejas M."/>
            <person name="Ortiz-Castellanos L."/>
            <person name="Pisabarro A.G."/>
            <person name="Rodriguez-Romero J."/>
            <person name="Ruiz-Herrera J."/>
            <person name="Ruiz-Vazquez R."/>
            <person name="Sanz C."/>
            <person name="Schackwitz W."/>
            <person name="Schmutz J."/>
            <person name="Shahriari M."/>
            <person name="Shelest E."/>
            <person name="Silva-Franco F."/>
            <person name="Soanes D."/>
            <person name="Syed K."/>
            <person name="Tagua V.G."/>
            <person name="Talbot N.J."/>
            <person name="Thon M."/>
            <person name="De vries R.P."/>
            <person name="Wiebenga A."/>
            <person name="Yadav J.S."/>
            <person name="Braun E.L."/>
            <person name="Baker S."/>
            <person name="Garre V."/>
            <person name="Horwitz B."/>
            <person name="Torres-Martinez S."/>
            <person name="Idnurm A."/>
            <person name="Herrera-Estrella A."/>
            <person name="Gabaldon T."/>
            <person name="Grigoriev I.V."/>
        </authorList>
    </citation>
    <scope>NUCLEOTIDE SEQUENCE [LARGE SCALE GENOMIC DNA]</scope>
    <source>
        <strain evidence="9">NRRL 1555(-)</strain>
    </source>
</reference>
<feature type="non-terminal residue" evidence="8">
    <location>
        <position position="1"/>
    </location>
</feature>
<feature type="transmembrane region" description="Helical" evidence="7">
    <location>
        <begin position="119"/>
        <end position="136"/>
    </location>
</feature>